<evidence type="ECO:0000313" key="5">
    <source>
        <dbReference type="EMBL" id="GGA66778.1"/>
    </source>
</evidence>
<dbReference type="PANTHER" id="PTHR43421">
    <property type="entry name" value="METALLOPROTEASE PMBA"/>
    <property type="match status" value="1"/>
</dbReference>
<dbReference type="InterPro" id="IPR002510">
    <property type="entry name" value="Metalloprtase-TldD/E_N"/>
</dbReference>
<dbReference type="GO" id="GO:0005829">
    <property type="term" value="C:cytosol"/>
    <property type="evidence" value="ECO:0007669"/>
    <property type="project" value="TreeGrafter"/>
</dbReference>
<comment type="caution">
    <text evidence="5">The sequence shown here is derived from an EMBL/GenBank/DDBJ whole genome shotgun (WGS) entry which is preliminary data.</text>
</comment>
<dbReference type="SUPFAM" id="SSF111283">
    <property type="entry name" value="Putative modulator of DNA gyrase, PmbA/TldD"/>
    <property type="match status" value="1"/>
</dbReference>
<dbReference type="Pfam" id="PF01523">
    <property type="entry name" value="PmbA_TldD_1st"/>
    <property type="match status" value="1"/>
</dbReference>
<keyword evidence="6" id="KW-1185">Reference proteome</keyword>
<dbReference type="PANTHER" id="PTHR43421:SF1">
    <property type="entry name" value="METALLOPROTEASE PMBA"/>
    <property type="match status" value="1"/>
</dbReference>
<comment type="similarity">
    <text evidence="1">Belongs to the peptidase U62 family.</text>
</comment>
<evidence type="ECO:0000259" key="4">
    <source>
        <dbReference type="Pfam" id="PF19290"/>
    </source>
</evidence>
<organism evidence="5 6">
    <name type="scientific">Edaphobacter acidisoli</name>
    <dbReference type="NCBI Taxonomy" id="2040573"/>
    <lineage>
        <taxon>Bacteria</taxon>
        <taxon>Pseudomonadati</taxon>
        <taxon>Acidobacteriota</taxon>
        <taxon>Terriglobia</taxon>
        <taxon>Terriglobales</taxon>
        <taxon>Acidobacteriaceae</taxon>
        <taxon>Edaphobacter</taxon>
    </lineage>
</organism>
<proteinExistence type="inferred from homology"/>
<reference evidence="5" key="2">
    <citation type="submission" date="2020-09" db="EMBL/GenBank/DDBJ databases">
        <authorList>
            <person name="Sun Q."/>
            <person name="Zhou Y."/>
        </authorList>
    </citation>
    <scope>NUCLEOTIDE SEQUENCE</scope>
    <source>
        <strain evidence="5">CGMCC 1.15447</strain>
    </source>
</reference>
<dbReference type="GO" id="GO:0006508">
    <property type="term" value="P:proteolysis"/>
    <property type="evidence" value="ECO:0007669"/>
    <property type="project" value="InterPro"/>
</dbReference>
<dbReference type="Pfam" id="PF19289">
    <property type="entry name" value="PmbA_TldD_3rd"/>
    <property type="match status" value="1"/>
</dbReference>
<evidence type="ECO:0000259" key="2">
    <source>
        <dbReference type="Pfam" id="PF01523"/>
    </source>
</evidence>
<accession>A0A916RRJ1</accession>
<dbReference type="Proteomes" id="UP000648801">
    <property type="component" value="Unassembled WGS sequence"/>
</dbReference>
<dbReference type="EMBL" id="BMJB01000001">
    <property type="protein sequence ID" value="GGA66778.1"/>
    <property type="molecule type" value="Genomic_DNA"/>
</dbReference>
<evidence type="ECO:0000256" key="1">
    <source>
        <dbReference type="ARBA" id="ARBA00005836"/>
    </source>
</evidence>
<protein>
    <submittedName>
        <fullName evidence="5">Modulator protein</fullName>
    </submittedName>
</protein>
<evidence type="ECO:0000259" key="3">
    <source>
        <dbReference type="Pfam" id="PF19289"/>
    </source>
</evidence>
<dbReference type="AlphaFoldDB" id="A0A916RRJ1"/>
<evidence type="ECO:0000313" key="6">
    <source>
        <dbReference type="Proteomes" id="UP000648801"/>
    </source>
</evidence>
<sequence length="465" mass="49586">MPQTASATTAELKELATDVVARAMKAGATDAEAVLYEGDEFSALVRLGQVEQLKESGSRAIGLRVFIGQRVASTSSSDFSHESIDRLVEGAITLAKITSEDPFAGLPEPNEYGKLEGDLNLFFDDVNQMPPAERIEIARRTEAAAMACDTRIQNSGGGDFDTATAHKIMVNSRGFAGEYRSSYCGFSTQPIAQDAAGNMQRNYWFSAARTTKKLDSPEAVGQEAARRTLQRLGARQAKTQKAPVVFSPEIARSIIGNIFEAANGDAIYRNASFFAGKLGEQVAGENITVIDDGTLVFDEGDIKIGGFGTRPFDGEGLPTRRTVLIERGILKNYVTNTYTARKLGTQSTGNASRGLAGNPGIGAGNFFLEPGTLTAEQIIGDVKSGLYVTEVMGFGVNLVTGDYSQGASGLWIENGELAYPVEEITIAGNFKDMYKNIVAIGNDLVFRSASASPTIRIDGMTIAGS</sequence>
<feature type="domain" description="Metalloprotease TldD/E central" evidence="4">
    <location>
        <begin position="125"/>
        <end position="232"/>
    </location>
</feature>
<dbReference type="InterPro" id="IPR045569">
    <property type="entry name" value="Metalloprtase-TldD/E_C"/>
</dbReference>
<feature type="domain" description="Metalloprotease TldD/E C-terminal" evidence="3">
    <location>
        <begin position="239"/>
        <end position="464"/>
    </location>
</feature>
<feature type="domain" description="Metalloprotease TldD/E N-terminal" evidence="2">
    <location>
        <begin position="31"/>
        <end position="95"/>
    </location>
</feature>
<name>A0A916RRJ1_9BACT</name>
<dbReference type="InterPro" id="IPR035068">
    <property type="entry name" value="TldD/PmbA_N"/>
</dbReference>
<dbReference type="InterPro" id="IPR036059">
    <property type="entry name" value="TldD/PmbA_sf"/>
</dbReference>
<gene>
    <name evidence="5" type="ORF">GCM10011507_17860</name>
</gene>
<dbReference type="InterPro" id="IPR045570">
    <property type="entry name" value="Metalloprtase-TldD/E_cen_dom"/>
</dbReference>
<dbReference type="InterPro" id="IPR047657">
    <property type="entry name" value="PmbA"/>
</dbReference>
<dbReference type="Pfam" id="PF19290">
    <property type="entry name" value="PmbA_TldD_2nd"/>
    <property type="match status" value="1"/>
</dbReference>
<dbReference type="GO" id="GO:0008237">
    <property type="term" value="F:metallopeptidase activity"/>
    <property type="evidence" value="ECO:0007669"/>
    <property type="project" value="InterPro"/>
</dbReference>
<reference evidence="5" key="1">
    <citation type="journal article" date="2014" name="Int. J. Syst. Evol. Microbiol.">
        <title>Complete genome sequence of Corynebacterium casei LMG S-19264T (=DSM 44701T), isolated from a smear-ripened cheese.</title>
        <authorList>
            <consortium name="US DOE Joint Genome Institute (JGI-PGF)"/>
            <person name="Walter F."/>
            <person name="Albersmeier A."/>
            <person name="Kalinowski J."/>
            <person name="Ruckert C."/>
        </authorList>
    </citation>
    <scope>NUCLEOTIDE SEQUENCE</scope>
    <source>
        <strain evidence="5">CGMCC 1.15447</strain>
    </source>
</reference>
<dbReference type="Gene3D" id="3.30.2290.10">
    <property type="entry name" value="PmbA/TldD superfamily"/>
    <property type="match status" value="1"/>
</dbReference>